<dbReference type="Pfam" id="PF13927">
    <property type="entry name" value="Ig_3"/>
    <property type="match status" value="1"/>
</dbReference>
<dbReference type="AlphaFoldDB" id="A0A2G8KB98"/>
<evidence type="ECO:0000256" key="1">
    <source>
        <dbReference type="ARBA" id="ARBA00023319"/>
    </source>
</evidence>
<sequence length="166" mass="18751">MEYFTFDFNTVQFLFLHPETASIVAPFNVLISPRFQRVTEGDRVEFRCTADGTPIPDLRWTRGRNNQLSLEAIIEDGVFIIPEVSRTDEDEYFCEAFNAGGMSTTRTILYVEASNRPVVTVNPPILEVEEGQLASFYCSVTATPPQTTWTSRVVPSAQTQLWTEAD</sequence>
<keyword evidence="1" id="KW-0393">Immunoglobulin domain</keyword>
<dbReference type="GO" id="GO:0005886">
    <property type="term" value="C:plasma membrane"/>
    <property type="evidence" value="ECO:0007669"/>
    <property type="project" value="TreeGrafter"/>
</dbReference>
<gene>
    <name evidence="3" type="ORF">BSL78_17848</name>
</gene>
<dbReference type="InterPro" id="IPR007110">
    <property type="entry name" value="Ig-like_dom"/>
</dbReference>
<organism evidence="3 4">
    <name type="scientific">Stichopus japonicus</name>
    <name type="common">Sea cucumber</name>
    <dbReference type="NCBI Taxonomy" id="307972"/>
    <lineage>
        <taxon>Eukaryota</taxon>
        <taxon>Metazoa</taxon>
        <taxon>Echinodermata</taxon>
        <taxon>Eleutherozoa</taxon>
        <taxon>Echinozoa</taxon>
        <taxon>Holothuroidea</taxon>
        <taxon>Aspidochirotacea</taxon>
        <taxon>Aspidochirotida</taxon>
        <taxon>Stichopodidae</taxon>
        <taxon>Apostichopus</taxon>
    </lineage>
</organism>
<dbReference type="Gene3D" id="2.60.40.10">
    <property type="entry name" value="Immunoglobulins"/>
    <property type="match status" value="1"/>
</dbReference>
<dbReference type="SMART" id="SM00409">
    <property type="entry name" value="IG"/>
    <property type="match status" value="1"/>
</dbReference>
<dbReference type="SUPFAM" id="SSF48726">
    <property type="entry name" value="Immunoglobulin"/>
    <property type="match status" value="1"/>
</dbReference>
<dbReference type="PANTHER" id="PTHR10075:SF100">
    <property type="entry name" value="FASCICLIN-2"/>
    <property type="match status" value="1"/>
</dbReference>
<dbReference type="PANTHER" id="PTHR10075">
    <property type="entry name" value="BASIGIN RELATED"/>
    <property type="match status" value="1"/>
</dbReference>
<evidence type="ECO:0000259" key="2">
    <source>
        <dbReference type="PROSITE" id="PS50835"/>
    </source>
</evidence>
<dbReference type="STRING" id="307972.A0A2G8KB98"/>
<evidence type="ECO:0000313" key="4">
    <source>
        <dbReference type="Proteomes" id="UP000230750"/>
    </source>
</evidence>
<comment type="caution">
    <text evidence="3">The sequence shown here is derived from an EMBL/GenBank/DDBJ whole genome shotgun (WGS) entry which is preliminary data.</text>
</comment>
<dbReference type="InterPro" id="IPR036179">
    <property type="entry name" value="Ig-like_dom_sf"/>
</dbReference>
<dbReference type="InterPro" id="IPR013783">
    <property type="entry name" value="Ig-like_fold"/>
</dbReference>
<dbReference type="EMBL" id="MRZV01000721">
    <property type="protein sequence ID" value="PIK45277.1"/>
    <property type="molecule type" value="Genomic_DNA"/>
</dbReference>
<protein>
    <submittedName>
        <fullName evidence="3">Putative basement membrane-specific heparan sulfate proteoglycan core protein</fullName>
    </submittedName>
</protein>
<dbReference type="GO" id="GO:0030424">
    <property type="term" value="C:axon"/>
    <property type="evidence" value="ECO:0007669"/>
    <property type="project" value="TreeGrafter"/>
</dbReference>
<feature type="domain" description="Ig-like" evidence="2">
    <location>
        <begin position="18"/>
        <end position="109"/>
    </location>
</feature>
<dbReference type="SMART" id="SM00408">
    <property type="entry name" value="IGc2"/>
    <property type="match status" value="1"/>
</dbReference>
<dbReference type="InterPro" id="IPR003599">
    <property type="entry name" value="Ig_sub"/>
</dbReference>
<dbReference type="GO" id="GO:0007411">
    <property type="term" value="P:axon guidance"/>
    <property type="evidence" value="ECO:0007669"/>
    <property type="project" value="TreeGrafter"/>
</dbReference>
<keyword evidence="4" id="KW-1185">Reference proteome</keyword>
<dbReference type="OrthoDB" id="428111at2759"/>
<dbReference type="GO" id="GO:0098632">
    <property type="term" value="F:cell-cell adhesion mediator activity"/>
    <property type="evidence" value="ECO:0007669"/>
    <property type="project" value="TreeGrafter"/>
</dbReference>
<feature type="domain" description="Ig-like" evidence="2">
    <location>
        <begin position="117"/>
        <end position="149"/>
    </location>
</feature>
<accession>A0A2G8KB98</accession>
<evidence type="ECO:0000313" key="3">
    <source>
        <dbReference type="EMBL" id="PIK45277.1"/>
    </source>
</evidence>
<dbReference type="Proteomes" id="UP000230750">
    <property type="component" value="Unassembled WGS sequence"/>
</dbReference>
<dbReference type="GO" id="GO:0007156">
    <property type="term" value="P:homophilic cell adhesion via plasma membrane adhesion molecules"/>
    <property type="evidence" value="ECO:0007669"/>
    <property type="project" value="TreeGrafter"/>
</dbReference>
<dbReference type="GO" id="GO:0070593">
    <property type="term" value="P:dendrite self-avoidance"/>
    <property type="evidence" value="ECO:0007669"/>
    <property type="project" value="TreeGrafter"/>
</dbReference>
<proteinExistence type="predicted"/>
<dbReference type="PROSITE" id="PS50835">
    <property type="entry name" value="IG_LIKE"/>
    <property type="match status" value="2"/>
</dbReference>
<name>A0A2G8KB98_STIJA</name>
<reference evidence="3 4" key="1">
    <citation type="journal article" date="2017" name="PLoS Biol.">
        <title>The sea cucumber genome provides insights into morphological evolution and visceral regeneration.</title>
        <authorList>
            <person name="Zhang X."/>
            <person name="Sun L."/>
            <person name="Yuan J."/>
            <person name="Sun Y."/>
            <person name="Gao Y."/>
            <person name="Zhang L."/>
            <person name="Li S."/>
            <person name="Dai H."/>
            <person name="Hamel J.F."/>
            <person name="Liu C."/>
            <person name="Yu Y."/>
            <person name="Liu S."/>
            <person name="Lin W."/>
            <person name="Guo K."/>
            <person name="Jin S."/>
            <person name="Xu P."/>
            <person name="Storey K.B."/>
            <person name="Huan P."/>
            <person name="Zhang T."/>
            <person name="Zhou Y."/>
            <person name="Zhang J."/>
            <person name="Lin C."/>
            <person name="Li X."/>
            <person name="Xing L."/>
            <person name="Huo D."/>
            <person name="Sun M."/>
            <person name="Wang L."/>
            <person name="Mercier A."/>
            <person name="Li F."/>
            <person name="Yang H."/>
            <person name="Xiang J."/>
        </authorList>
    </citation>
    <scope>NUCLEOTIDE SEQUENCE [LARGE SCALE GENOMIC DNA]</scope>
    <source>
        <strain evidence="3">Shaxun</strain>
        <tissue evidence="3">Muscle</tissue>
    </source>
</reference>
<dbReference type="InterPro" id="IPR003598">
    <property type="entry name" value="Ig_sub2"/>
</dbReference>